<dbReference type="STRING" id="328396.RU93_GL002204"/>
<feature type="transmembrane region" description="Helical" evidence="5">
    <location>
        <begin position="203"/>
        <end position="220"/>
    </location>
</feature>
<keyword evidence="4 5" id="KW-0472">Membrane</keyword>
<feature type="transmembrane region" description="Helical" evidence="5">
    <location>
        <begin position="251"/>
        <end position="269"/>
    </location>
</feature>
<feature type="transmembrane region" description="Helical" evidence="5">
    <location>
        <begin position="156"/>
        <end position="175"/>
    </location>
</feature>
<dbReference type="RefSeq" id="WP_071874901.1">
    <property type="nucleotide sequence ID" value="NZ_JBHSHF010000017.1"/>
</dbReference>
<evidence type="ECO:0000313" key="8">
    <source>
        <dbReference type="Proteomes" id="UP000182149"/>
    </source>
</evidence>
<feature type="transmembrane region" description="Helical" evidence="5">
    <location>
        <begin position="87"/>
        <end position="104"/>
    </location>
</feature>
<comment type="caution">
    <text evidence="7">The sequence shown here is derived from an EMBL/GenBank/DDBJ whole genome shotgun (WGS) entry which is preliminary data.</text>
</comment>
<dbReference type="Pfam" id="PF13515">
    <property type="entry name" value="FUSC_2"/>
    <property type="match status" value="1"/>
</dbReference>
<gene>
    <name evidence="7" type="ORF">RU93_GL002204</name>
</gene>
<feature type="transmembrane region" description="Helical" evidence="5">
    <location>
        <begin position="34"/>
        <end position="56"/>
    </location>
</feature>
<name>A0A1L8QSB2_9ENTE</name>
<dbReference type="GO" id="GO:0016020">
    <property type="term" value="C:membrane"/>
    <property type="evidence" value="ECO:0007669"/>
    <property type="project" value="UniProtKB-SubCell"/>
</dbReference>
<evidence type="ECO:0000256" key="4">
    <source>
        <dbReference type="ARBA" id="ARBA00023136"/>
    </source>
</evidence>
<comment type="subcellular location">
    <subcellularLocation>
        <location evidence="1">Membrane</location>
        <topology evidence="1">Multi-pass membrane protein</topology>
    </subcellularLocation>
</comment>
<dbReference type="AlphaFoldDB" id="A0A1L8QSB2"/>
<feature type="transmembrane region" description="Helical" evidence="5">
    <location>
        <begin position="324"/>
        <end position="344"/>
    </location>
</feature>
<evidence type="ECO:0000259" key="6">
    <source>
        <dbReference type="Pfam" id="PF13515"/>
    </source>
</evidence>
<evidence type="ECO:0000256" key="5">
    <source>
        <dbReference type="SAM" id="Phobius"/>
    </source>
</evidence>
<reference evidence="7 8" key="1">
    <citation type="submission" date="2014-12" db="EMBL/GenBank/DDBJ databases">
        <title>Draft genome sequences of 29 type strains of Enterococci.</title>
        <authorList>
            <person name="Zhong Z."/>
            <person name="Sun Z."/>
            <person name="Liu W."/>
            <person name="Zhang W."/>
            <person name="Zhang H."/>
        </authorList>
    </citation>
    <scope>NUCLEOTIDE SEQUENCE [LARGE SCALE GENOMIC DNA]</scope>
    <source>
        <strain evidence="7 8">DSM 17690</strain>
    </source>
</reference>
<keyword evidence="8" id="KW-1185">Reference proteome</keyword>
<evidence type="ECO:0000313" key="7">
    <source>
        <dbReference type="EMBL" id="OJG10425.1"/>
    </source>
</evidence>
<dbReference type="EMBL" id="JXKD01000008">
    <property type="protein sequence ID" value="OJG10425.1"/>
    <property type="molecule type" value="Genomic_DNA"/>
</dbReference>
<feature type="domain" description="Integral membrane bound transporter" evidence="6">
    <location>
        <begin position="215"/>
        <end position="329"/>
    </location>
</feature>
<accession>A0A1L8QSB2</accession>
<organism evidence="7 8">
    <name type="scientific">Enterococcus aquimarinus</name>
    <dbReference type="NCBI Taxonomy" id="328396"/>
    <lineage>
        <taxon>Bacteria</taxon>
        <taxon>Bacillati</taxon>
        <taxon>Bacillota</taxon>
        <taxon>Bacilli</taxon>
        <taxon>Lactobacillales</taxon>
        <taxon>Enterococcaceae</taxon>
        <taxon>Enterococcus</taxon>
    </lineage>
</organism>
<evidence type="ECO:0000256" key="3">
    <source>
        <dbReference type="ARBA" id="ARBA00022989"/>
    </source>
</evidence>
<dbReference type="InterPro" id="IPR049453">
    <property type="entry name" value="Memb_transporter_dom"/>
</dbReference>
<evidence type="ECO:0000256" key="1">
    <source>
        <dbReference type="ARBA" id="ARBA00004141"/>
    </source>
</evidence>
<evidence type="ECO:0000256" key="2">
    <source>
        <dbReference type="ARBA" id="ARBA00022692"/>
    </source>
</evidence>
<keyword evidence="3 5" id="KW-1133">Transmembrane helix</keyword>
<feature type="transmembrane region" description="Helical" evidence="5">
    <location>
        <begin position="62"/>
        <end position="80"/>
    </location>
</feature>
<dbReference type="Proteomes" id="UP000182149">
    <property type="component" value="Unassembled WGS sequence"/>
</dbReference>
<keyword evidence="2 5" id="KW-0812">Transmembrane</keyword>
<protein>
    <recommendedName>
        <fullName evidence="6">Integral membrane bound transporter domain-containing protein</fullName>
    </recommendedName>
</protein>
<proteinExistence type="predicted"/>
<sequence>MNFYQMLQLSPFILKNKIKASESIEEKRFYRRALIVRSFLIVLFASVSITMISAVFGQEQSTLAVVLFCMLMSIRFVDFGYRVKQGIIGLGVVLLLLLFSPQLAAVLPSGWKFICHFYSLLMIFLLTSYNRELGNPSLYSFCYVFLVGTLPSKEFFVSRFALVFLAFILFSWIYFRKHREKHQEFTLYKRIVGERVWNENNQFLMVLALGTSLFLLWMDYYSLERYMWAGFACASLLAGDRDALKQRAFDRLIGVILGSVGFFTLMSFLPNRSLFLIGPIGGFGLGLLTTYRNQTILNCFGALLLAQDRYGIGGSVQLRIWNNVIGLLFVGIYLLSLKVLSLLYNQLKRRKVCQNNC</sequence>